<reference evidence="2 3" key="1">
    <citation type="journal article" date="2024" name="Microbiol. Resour. Announc.">
        <title>Genome annotations for the ascomycete fungi Trichoderma harzianum, Trichoderma aggressivum, and Purpureocillium lilacinum.</title>
        <authorList>
            <person name="Beijen E.P.W."/>
            <person name="Ohm R.A."/>
        </authorList>
    </citation>
    <scope>NUCLEOTIDE SEQUENCE [LARGE SCALE GENOMIC DNA]</scope>
    <source>
        <strain evidence="2 3">CBS 150709</strain>
    </source>
</reference>
<sequence>MSLRLDDDDTPAIDALARHHRLFQIFINPPIRSSAPVRAQPRARQPAPSRPKRILYLGLIHRPFPPSTRPSQQGLMGQVSHLGGLQVNNGAWLAKLKWRSDAEAYGLGPYDSPLSCSDVGRLVVAVKQEPCPRQRFADRPTPAARPETQMIHDTQPHLSSLPESG</sequence>
<gene>
    <name evidence="2" type="ORF">Purlil1_6841</name>
</gene>
<keyword evidence="3" id="KW-1185">Reference proteome</keyword>
<evidence type="ECO:0000313" key="3">
    <source>
        <dbReference type="Proteomes" id="UP001287286"/>
    </source>
</evidence>
<protein>
    <submittedName>
        <fullName evidence="2">Uncharacterized protein</fullName>
    </submittedName>
</protein>
<comment type="caution">
    <text evidence="2">The sequence shown here is derived from an EMBL/GenBank/DDBJ whole genome shotgun (WGS) entry which is preliminary data.</text>
</comment>
<accession>A0ABR0BZ90</accession>
<evidence type="ECO:0000313" key="2">
    <source>
        <dbReference type="EMBL" id="KAK4088988.1"/>
    </source>
</evidence>
<feature type="region of interest" description="Disordered" evidence="1">
    <location>
        <begin position="133"/>
        <end position="165"/>
    </location>
</feature>
<name>A0ABR0BZ90_PURLI</name>
<organism evidence="2 3">
    <name type="scientific">Purpureocillium lilacinum</name>
    <name type="common">Paecilomyces lilacinus</name>
    <dbReference type="NCBI Taxonomy" id="33203"/>
    <lineage>
        <taxon>Eukaryota</taxon>
        <taxon>Fungi</taxon>
        <taxon>Dikarya</taxon>
        <taxon>Ascomycota</taxon>
        <taxon>Pezizomycotina</taxon>
        <taxon>Sordariomycetes</taxon>
        <taxon>Hypocreomycetidae</taxon>
        <taxon>Hypocreales</taxon>
        <taxon>Ophiocordycipitaceae</taxon>
        <taxon>Purpureocillium</taxon>
    </lineage>
</organism>
<dbReference type="Proteomes" id="UP001287286">
    <property type="component" value="Unassembled WGS sequence"/>
</dbReference>
<dbReference type="EMBL" id="JAWRVI010000022">
    <property type="protein sequence ID" value="KAK4088988.1"/>
    <property type="molecule type" value="Genomic_DNA"/>
</dbReference>
<proteinExistence type="predicted"/>
<evidence type="ECO:0000256" key="1">
    <source>
        <dbReference type="SAM" id="MobiDB-lite"/>
    </source>
</evidence>
<feature type="compositionally biased region" description="Polar residues" evidence="1">
    <location>
        <begin position="156"/>
        <end position="165"/>
    </location>
</feature>